<accession>A0A8H6U3P5</accession>
<organism evidence="12 13">
    <name type="scientific">Colletotrichum musicola</name>
    <dbReference type="NCBI Taxonomy" id="2175873"/>
    <lineage>
        <taxon>Eukaryota</taxon>
        <taxon>Fungi</taxon>
        <taxon>Dikarya</taxon>
        <taxon>Ascomycota</taxon>
        <taxon>Pezizomycotina</taxon>
        <taxon>Sordariomycetes</taxon>
        <taxon>Hypocreomycetidae</taxon>
        <taxon>Glomerellales</taxon>
        <taxon>Glomerellaceae</taxon>
        <taxon>Colletotrichum</taxon>
        <taxon>Colletotrichum orchidearum species complex</taxon>
    </lineage>
</organism>
<evidence type="ECO:0000256" key="4">
    <source>
        <dbReference type="ARBA" id="ARBA00022801"/>
    </source>
</evidence>
<evidence type="ECO:0000259" key="9">
    <source>
        <dbReference type="Pfam" id="PF00082"/>
    </source>
</evidence>
<dbReference type="InterPro" id="IPR015500">
    <property type="entry name" value="Peptidase_S8_subtilisin-rel"/>
</dbReference>
<keyword evidence="3 8" id="KW-0732">Signal</keyword>
<feature type="signal peptide" evidence="8">
    <location>
        <begin position="1"/>
        <end position="22"/>
    </location>
</feature>
<reference evidence="12" key="1">
    <citation type="journal article" date="2020" name="Phytopathology">
        <title>Genome Sequence Resources of Colletotrichum truncatum, C. plurivorum, C. musicola, and C. sojae: Four Species Pathogenic to Soybean (Glycine max).</title>
        <authorList>
            <person name="Rogerio F."/>
            <person name="Boufleur T.R."/>
            <person name="Ciampi-Guillardi M."/>
            <person name="Sukno S.A."/>
            <person name="Thon M.R."/>
            <person name="Massola Junior N.S."/>
            <person name="Baroncelli R."/>
        </authorList>
    </citation>
    <scope>NUCLEOTIDE SEQUENCE</scope>
    <source>
        <strain evidence="12">LFN0074</strain>
    </source>
</reference>
<gene>
    <name evidence="12" type="ORF">CMUS01_03970</name>
</gene>
<keyword evidence="4 7" id="KW-0378">Hydrolase</keyword>
<dbReference type="InterPro" id="IPR037045">
    <property type="entry name" value="S8pro/Inhibitor_I9_sf"/>
</dbReference>
<dbReference type="AlphaFoldDB" id="A0A8H6U3P5"/>
<dbReference type="GO" id="GO:0006508">
    <property type="term" value="P:proteolysis"/>
    <property type="evidence" value="ECO:0007669"/>
    <property type="project" value="UniProtKB-KW"/>
</dbReference>
<protein>
    <submittedName>
        <fullName evidence="12">PA domain-containing protein</fullName>
    </submittedName>
</protein>
<dbReference type="SUPFAM" id="SSF52743">
    <property type="entry name" value="Subtilisin-like"/>
    <property type="match status" value="1"/>
</dbReference>
<dbReference type="PRINTS" id="PR00723">
    <property type="entry name" value="SUBTILISIN"/>
</dbReference>
<keyword evidence="2 7" id="KW-0645">Protease</keyword>
<comment type="similarity">
    <text evidence="1 7">Belongs to the peptidase S8 family.</text>
</comment>
<evidence type="ECO:0000259" key="10">
    <source>
        <dbReference type="Pfam" id="PF05922"/>
    </source>
</evidence>
<evidence type="ECO:0000256" key="5">
    <source>
        <dbReference type="ARBA" id="ARBA00022825"/>
    </source>
</evidence>
<dbReference type="SUPFAM" id="SSF54897">
    <property type="entry name" value="Protease propeptides/inhibitors"/>
    <property type="match status" value="1"/>
</dbReference>
<evidence type="ECO:0000256" key="3">
    <source>
        <dbReference type="ARBA" id="ARBA00022729"/>
    </source>
</evidence>
<feature type="active site" description="Charge relay system" evidence="6 7">
    <location>
        <position position="222"/>
    </location>
</feature>
<feature type="active site" description="Charge relay system" evidence="6 7">
    <location>
        <position position="151"/>
    </location>
</feature>
<keyword evidence="13" id="KW-1185">Reference proteome</keyword>
<dbReference type="Gene3D" id="3.50.30.30">
    <property type="match status" value="1"/>
</dbReference>
<dbReference type="InterPro" id="IPR000209">
    <property type="entry name" value="Peptidase_S8/S53_dom"/>
</dbReference>
<keyword evidence="5 7" id="KW-0720">Serine protease</keyword>
<evidence type="ECO:0000256" key="1">
    <source>
        <dbReference type="ARBA" id="ARBA00011073"/>
    </source>
</evidence>
<dbReference type="Gene3D" id="3.30.70.80">
    <property type="entry name" value="Peptidase S8 propeptide/proteinase inhibitor I9"/>
    <property type="match status" value="1"/>
</dbReference>
<dbReference type="EMBL" id="WIGM01000101">
    <property type="protein sequence ID" value="KAF6840373.1"/>
    <property type="molecule type" value="Genomic_DNA"/>
</dbReference>
<dbReference type="InterPro" id="IPR010259">
    <property type="entry name" value="S8pro/Inhibitor_I9"/>
</dbReference>
<feature type="domain" description="Subtilisin-like protease fibronectin type-III" evidence="11">
    <location>
        <begin position="682"/>
        <end position="788"/>
    </location>
</feature>
<dbReference type="Pfam" id="PF17766">
    <property type="entry name" value="fn3_6"/>
    <property type="match status" value="1"/>
</dbReference>
<evidence type="ECO:0000256" key="7">
    <source>
        <dbReference type="PROSITE-ProRule" id="PRU01240"/>
    </source>
</evidence>
<dbReference type="PANTHER" id="PTHR10795">
    <property type="entry name" value="PROPROTEIN CONVERTASE SUBTILISIN/KEXIN"/>
    <property type="match status" value="1"/>
</dbReference>
<comment type="caution">
    <text evidence="12">The sequence shown here is derived from an EMBL/GenBank/DDBJ whole genome shotgun (WGS) entry which is preliminary data.</text>
</comment>
<dbReference type="GO" id="GO:0004252">
    <property type="term" value="F:serine-type endopeptidase activity"/>
    <property type="evidence" value="ECO:0007669"/>
    <property type="project" value="UniProtKB-UniRule"/>
</dbReference>
<dbReference type="Gene3D" id="3.40.50.200">
    <property type="entry name" value="Peptidase S8/S53 domain"/>
    <property type="match status" value="1"/>
</dbReference>
<evidence type="ECO:0000256" key="6">
    <source>
        <dbReference type="PIRSR" id="PIRSR615500-1"/>
    </source>
</evidence>
<evidence type="ECO:0000256" key="2">
    <source>
        <dbReference type="ARBA" id="ARBA00022670"/>
    </source>
</evidence>
<evidence type="ECO:0000259" key="11">
    <source>
        <dbReference type="Pfam" id="PF17766"/>
    </source>
</evidence>
<dbReference type="FunFam" id="3.40.50.200:FF:000006">
    <property type="entry name" value="Subtilisin-like protease SBT1.5"/>
    <property type="match status" value="1"/>
</dbReference>
<feature type="chain" id="PRO_5034016580" evidence="8">
    <location>
        <begin position="23"/>
        <end position="801"/>
    </location>
</feature>
<dbReference type="PROSITE" id="PS51892">
    <property type="entry name" value="SUBTILASE"/>
    <property type="match status" value="1"/>
</dbReference>
<dbReference type="CDD" id="cd02120">
    <property type="entry name" value="PA_subtilisin_like"/>
    <property type="match status" value="1"/>
</dbReference>
<dbReference type="Gene3D" id="2.60.40.2310">
    <property type="match status" value="1"/>
</dbReference>
<feature type="active site" description="Charge relay system" evidence="6 7">
    <location>
        <position position="561"/>
    </location>
</feature>
<dbReference type="InterPro" id="IPR041469">
    <property type="entry name" value="Subtilisin-like_FN3"/>
</dbReference>
<dbReference type="Pfam" id="PF05922">
    <property type="entry name" value="Inhibitor_I9"/>
    <property type="match status" value="1"/>
</dbReference>
<dbReference type="InterPro" id="IPR045051">
    <property type="entry name" value="SBT"/>
</dbReference>
<dbReference type="InterPro" id="IPR034197">
    <property type="entry name" value="Peptidases_S8_3"/>
</dbReference>
<sequence>MAKSSWVLRLATLAAGLIVASATEDKKAYIVQYKPLGGTALERRVLLQASFQSVSGNPDDLLYTYENAIHGYAALLTEEEVNEIRQDPDVIYVTPDQKFTLFTTRTPQFLGLDDENLLRGHAHMDQTTFFDGFNDADSSESESNIVIGVVDSGAWPEHPSYNDEGMGPIPAHWKGECETGEGWSADNCNRKLIGARFFSKRMAASNETLQGDWRSARDAQGHGTHCSTTAAGSEVRNASIFGHASGTARGMAKNARLAIYRVCTLRYGCDSSEFIAAIDKAIYDGVNVLSLSLGFNTPTFKPSDPFVSATFTAMQNGIFVVMAGGNDGPSLSSVTNLSPWVLTVAASTLDREFPAHVTIGNGTRYTGTSLYTKGFIVDDEKPLEAGEELPLVYSRDAQLQQGSALTTNARGPRYPLCENLDPSKVAGKAVVCFGYKVDDGLAVKAAGGRAMISIGFPGLPIRTSPHLIPALNIEYLEGVGLLQYAETENATVVFDFEGTRLGVPAPKMAWFSSRGPNYPVPGLLKPDITGPGVDILAANTNETIGVNDPRQHEFILMSGTSMATPHLAGIAAIIMARRPDWSIAAVRSAMMTTAYTTLKGSGSGIQEHFSEGLPKFADPSAFGNGHVNPKAALNPGLIYNVTVDDYGRFICAVYPDDSQVVQAIMKTTDFTCDAGTPHSVYDLNYPSFSAVYNATTERNETQKVTFKRTVTNVGTAGTYKVDVSLNDPSLIDVSVKPDTLTFGEYGEEKSYEVVVTMSTPPGPTSVEMNSWGRIMWSDGDHKVASTIVFLYHVPRPRFIRW</sequence>
<name>A0A8H6U3P5_9PEZI</name>
<dbReference type="OrthoDB" id="206201at2759"/>
<dbReference type="Proteomes" id="UP000639643">
    <property type="component" value="Unassembled WGS sequence"/>
</dbReference>
<feature type="domain" description="Inhibitor I9" evidence="10">
    <location>
        <begin position="51"/>
        <end position="101"/>
    </location>
</feature>
<dbReference type="Pfam" id="PF00082">
    <property type="entry name" value="Peptidase_S8"/>
    <property type="match status" value="1"/>
</dbReference>
<feature type="domain" description="Peptidase S8/S53" evidence="9">
    <location>
        <begin position="143"/>
        <end position="601"/>
    </location>
</feature>
<dbReference type="CDD" id="cd04852">
    <property type="entry name" value="Peptidases_S8_3"/>
    <property type="match status" value="1"/>
</dbReference>
<evidence type="ECO:0000313" key="12">
    <source>
        <dbReference type="EMBL" id="KAF6840373.1"/>
    </source>
</evidence>
<dbReference type="InterPro" id="IPR036852">
    <property type="entry name" value="Peptidase_S8/S53_dom_sf"/>
</dbReference>
<proteinExistence type="inferred from homology"/>
<evidence type="ECO:0000256" key="8">
    <source>
        <dbReference type="SAM" id="SignalP"/>
    </source>
</evidence>
<evidence type="ECO:0000313" key="13">
    <source>
        <dbReference type="Proteomes" id="UP000639643"/>
    </source>
</evidence>